<dbReference type="Proteomes" id="UP000050794">
    <property type="component" value="Unassembled WGS sequence"/>
</dbReference>
<organism evidence="3 4">
    <name type="scientific">Toxocara canis</name>
    <name type="common">Canine roundworm</name>
    <dbReference type="NCBI Taxonomy" id="6265"/>
    <lineage>
        <taxon>Eukaryota</taxon>
        <taxon>Metazoa</taxon>
        <taxon>Ecdysozoa</taxon>
        <taxon>Nematoda</taxon>
        <taxon>Chromadorea</taxon>
        <taxon>Rhabditida</taxon>
        <taxon>Spirurina</taxon>
        <taxon>Ascaridomorpha</taxon>
        <taxon>Ascaridoidea</taxon>
        <taxon>Toxocaridae</taxon>
        <taxon>Toxocara</taxon>
    </lineage>
</organism>
<accession>A0A183TWD9</accession>
<gene>
    <name evidence="2" type="ORF">TCNE_LOCUS559</name>
</gene>
<keyword evidence="3" id="KW-1185">Reference proteome</keyword>
<dbReference type="EMBL" id="UYWY01000272">
    <property type="protein sequence ID" value="VDM24445.1"/>
    <property type="molecule type" value="Genomic_DNA"/>
</dbReference>
<feature type="compositionally biased region" description="Polar residues" evidence="1">
    <location>
        <begin position="131"/>
        <end position="152"/>
    </location>
</feature>
<dbReference type="WBParaSite" id="TCNE_0000055801-mRNA-1">
    <property type="protein sequence ID" value="TCNE_0000055801-mRNA-1"/>
    <property type="gene ID" value="TCNE_0000055801"/>
</dbReference>
<name>A0A183TWD9_TOXCA</name>
<evidence type="ECO:0000313" key="3">
    <source>
        <dbReference type="Proteomes" id="UP000050794"/>
    </source>
</evidence>
<dbReference type="AlphaFoldDB" id="A0A183TWD9"/>
<evidence type="ECO:0000313" key="4">
    <source>
        <dbReference type="WBParaSite" id="TCNE_0000055801-mRNA-1"/>
    </source>
</evidence>
<sequence>MSAVSAISPCLDLMRTPQLVGVLMRSRQGEIALTADIEKASLQLELQEPDRDACRFFWLRNQKLKGIFKHIGFAVFHLEWCEQHIFPDIICAVDCGGGWLFQQWMLAKKLVDPENDGVMINRKVVADDRQSGPQQQQDATKPPSNEGTGDAA</sequence>
<proteinExistence type="predicted"/>
<reference evidence="2 3" key="2">
    <citation type="submission" date="2018-11" db="EMBL/GenBank/DDBJ databases">
        <authorList>
            <consortium name="Pathogen Informatics"/>
        </authorList>
    </citation>
    <scope>NUCLEOTIDE SEQUENCE [LARGE SCALE GENOMIC DNA]</scope>
</reference>
<evidence type="ECO:0000256" key="1">
    <source>
        <dbReference type="SAM" id="MobiDB-lite"/>
    </source>
</evidence>
<feature type="region of interest" description="Disordered" evidence="1">
    <location>
        <begin position="123"/>
        <end position="152"/>
    </location>
</feature>
<evidence type="ECO:0000313" key="2">
    <source>
        <dbReference type="EMBL" id="VDM24445.1"/>
    </source>
</evidence>
<reference evidence="4" key="1">
    <citation type="submission" date="2016-06" db="UniProtKB">
        <authorList>
            <consortium name="WormBaseParasite"/>
        </authorList>
    </citation>
    <scope>IDENTIFICATION</scope>
</reference>
<protein>
    <submittedName>
        <fullName evidence="4">Bacteriophage protein</fullName>
    </submittedName>
</protein>